<evidence type="ECO:0000313" key="1">
    <source>
        <dbReference type="EMBL" id="CAJ2660008.1"/>
    </source>
</evidence>
<comment type="caution">
    <text evidence="1">The sequence shown here is derived from an EMBL/GenBank/DDBJ whole genome shotgun (WGS) entry which is preliminary data.</text>
</comment>
<accession>A0ACB0KU46</accession>
<keyword evidence="2" id="KW-1185">Reference proteome</keyword>
<sequence length="406" mass="47292">MSSNQINEHSRKVKKRKCKFYKICYGAAIIAYDYYMKYLLKQGNRFLYSHGWTWVRETLNTPGESYNMFRMETHAILKLEKLLVSRGWLHPSKEMTSLEALAMFLWSCAHSETNRNIQNKFGKSGETVSRKFTEVLESLCLLAKEIVKPPDFNFVEIPSKIKDDRRYWPYFEGCIGAIDGTHIPAIVPTKDQIPYIGRKGYPTQNVMLVCNFDMLITFVVVGWPGTAHDTRILSSVIEEMKSVFPHPPEGKYYLVDAGYPNMKGYLSPYKGERYHIPDFRDGSPAEGIREVFNHAHSSLRNVIERTIGVWKKRWHILCDMRPFPLIKQQKIIVATTALHNFIRICGVEDVEFNKCDQNRGYIPEREEERNTNEDMSSHNLRRVQDGSYMDRARNQIATRLLENKIV</sequence>
<evidence type="ECO:0000313" key="2">
    <source>
        <dbReference type="Proteomes" id="UP001177021"/>
    </source>
</evidence>
<dbReference type="Proteomes" id="UP001177021">
    <property type="component" value="Unassembled WGS sequence"/>
</dbReference>
<name>A0ACB0KU46_TRIPR</name>
<reference evidence="1" key="1">
    <citation type="submission" date="2023-10" db="EMBL/GenBank/DDBJ databases">
        <authorList>
            <person name="Rodriguez Cubillos JULIANA M."/>
            <person name="De Vega J."/>
        </authorList>
    </citation>
    <scope>NUCLEOTIDE SEQUENCE</scope>
</reference>
<proteinExistence type="predicted"/>
<gene>
    <name evidence="1" type="ORF">MILVUS5_LOCUS26050</name>
</gene>
<protein>
    <submittedName>
        <fullName evidence="1">Uncharacterized protein</fullName>
    </submittedName>
</protein>
<dbReference type="EMBL" id="CASHSV030000311">
    <property type="protein sequence ID" value="CAJ2660008.1"/>
    <property type="molecule type" value="Genomic_DNA"/>
</dbReference>
<organism evidence="1 2">
    <name type="scientific">Trifolium pratense</name>
    <name type="common">Red clover</name>
    <dbReference type="NCBI Taxonomy" id="57577"/>
    <lineage>
        <taxon>Eukaryota</taxon>
        <taxon>Viridiplantae</taxon>
        <taxon>Streptophyta</taxon>
        <taxon>Embryophyta</taxon>
        <taxon>Tracheophyta</taxon>
        <taxon>Spermatophyta</taxon>
        <taxon>Magnoliopsida</taxon>
        <taxon>eudicotyledons</taxon>
        <taxon>Gunneridae</taxon>
        <taxon>Pentapetalae</taxon>
        <taxon>rosids</taxon>
        <taxon>fabids</taxon>
        <taxon>Fabales</taxon>
        <taxon>Fabaceae</taxon>
        <taxon>Papilionoideae</taxon>
        <taxon>50 kb inversion clade</taxon>
        <taxon>NPAAA clade</taxon>
        <taxon>Hologalegina</taxon>
        <taxon>IRL clade</taxon>
        <taxon>Trifolieae</taxon>
        <taxon>Trifolium</taxon>
    </lineage>
</organism>